<keyword evidence="1" id="KW-0472">Membrane</keyword>
<keyword evidence="1" id="KW-1133">Transmembrane helix</keyword>
<dbReference type="CDD" id="cd02966">
    <property type="entry name" value="TlpA_like_family"/>
    <property type="match status" value="1"/>
</dbReference>
<dbReference type="PANTHER" id="PTHR42852:SF13">
    <property type="entry name" value="PROTEIN DIPZ"/>
    <property type="match status" value="1"/>
</dbReference>
<proteinExistence type="predicted"/>
<dbReference type="InterPro" id="IPR000866">
    <property type="entry name" value="AhpC/TSA"/>
</dbReference>
<sequence>MSDKINKQNAQDKNEDIKMGLTKKQRSWLYTGIFFVIVLILFIVNNTNGVPEQGPYPPNYQQSQADLLKLSDLKGKVVILDFWATWCPPCRKGVPDLVELKKEYKDKGVEIVGISLDAITRNGVTANDVGPFMKSYKINYPIVRGDQNVVYSYGNINSIPTTFVLDKEGKVIAKYEGLVPKETLVNNIKSILDNTYDKSKATPAPDFNLPIISAAK</sequence>
<dbReference type="PANTHER" id="PTHR42852">
    <property type="entry name" value="THIOL:DISULFIDE INTERCHANGE PROTEIN DSBE"/>
    <property type="match status" value="1"/>
</dbReference>
<dbReference type="SUPFAM" id="SSF52833">
    <property type="entry name" value="Thioredoxin-like"/>
    <property type="match status" value="1"/>
</dbReference>
<feature type="domain" description="Thioredoxin" evidence="2">
    <location>
        <begin position="33"/>
        <end position="193"/>
    </location>
</feature>
<dbReference type="Gene3D" id="3.40.30.10">
    <property type="entry name" value="Glutaredoxin"/>
    <property type="match status" value="1"/>
</dbReference>
<feature type="transmembrane region" description="Helical" evidence="1">
    <location>
        <begin position="27"/>
        <end position="44"/>
    </location>
</feature>
<dbReference type="InterPro" id="IPR013766">
    <property type="entry name" value="Thioredoxin_domain"/>
</dbReference>
<dbReference type="InterPro" id="IPR017937">
    <property type="entry name" value="Thioredoxin_CS"/>
</dbReference>
<dbReference type="InterPro" id="IPR036249">
    <property type="entry name" value="Thioredoxin-like_sf"/>
</dbReference>
<dbReference type="AlphaFoldDB" id="A0A3B1CF64"/>
<evidence type="ECO:0000313" key="3">
    <source>
        <dbReference type="EMBL" id="VAX22588.1"/>
    </source>
</evidence>
<dbReference type="GO" id="GO:0016491">
    <property type="term" value="F:oxidoreductase activity"/>
    <property type="evidence" value="ECO:0007669"/>
    <property type="project" value="InterPro"/>
</dbReference>
<evidence type="ECO:0000259" key="2">
    <source>
        <dbReference type="PROSITE" id="PS51352"/>
    </source>
</evidence>
<dbReference type="EMBL" id="UOGD01000231">
    <property type="protein sequence ID" value="VAX22588.1"/>
    <property type="molecule type" value="Genomic_DNA"/>
</dbReference>
<dbReference type="PROSITE" id="PS51352">
    <property type="entry name" value="THIOREDOXIN_2"/>
    <property type="match status" value="1"/>
</dbReference>
<dbReference type="Pfam" id="PF00578">
    <property type="entry name" value="AhpC-TSA"/>
    <property type="match status" value="1"/>
</dbReference>
<dbReference type="InterPro" id="IPR050553">
    <property type="entry name" value="Thioredoxin_ResA/DsbE_sf"/>
</dbReference>
<dbReference type="GO" id="GO:0016209">
    <property type="term" value="F:antioxidant activity"/>
    <property type="evidence" value="ECO:0007669"/>
    <property type="project" value="InterPro"/>
</dbReference>
<evidence type="ECO:0000256" key="1">
    <source>
        <dbReference type="SAM" id="Phobius"/>
    </source>
</evidence>
<keyword evidence="1" id="KW-0812">Transmembrane</keyword>
<dbReference type="PROSITE" id="PS00194">
    <property type="entry name" value="THIOREDOXIN_1"/>
    <property type="match status" value="1"/>
</dbReference>
<gene>
    <name evidence="3" type="ORF">MNBD_IGNAVI01-1997</name>
</gene>
<organism evidence="3">
    <name type="scientific">hydrothermal vent metagenome</name>
    <dbReference type="NCBI Taxonomy" id="652676"/>
    <lineage>
        <taxon>unclassified sequences</taxon>
        <taxon>metagenomes</taxon>
        <taxon>ecological metagenomes</taxon>
    </lineage>
</organism>
<protein>
    <recommendedName>
        <fullName evidence="2">Thioredoxin domain-containing protein</fullName>
    </recommendedName>
</protein>
<reference evidence="3" key="1">
    <citation type="submission" date="2018-06" db="EMBL/GenBank/DDBJ databases">
        <authorList>
            <person name="Zhirakovskaya E."/>
        </authorList>
    </citation>
    <scope>NUCLEOTIDE SEQUENCE</scope>
</reference>
<name>A0A3B1CF64_9ZZZZ</name>
<accession>A0A3B1CF64</accession>